<accession>A0A2P6VRF8</accession>
<dbReference type="AlphaFoldDB" id="A0A2P6VRF8"/>
<dbReference type="PANTHER" id="PTHR36401">
    <property type="entry name" value="NADH DEHYDROGENASE [UBIQUINONE] 1 BETA SUBCOMPLEX SUBUNIT 8, MITOCHONDRIAL"/>
    <property type="match status" value="1"/>
</dbReference>
<evidence type="ECO:0000313" key="2">
    <source>
        <dbReference type="Proteomes" id="UP000239649"/>
    </source>
</evidence>
<dbReference type="InterPro" id="IPR038863">
    <property type="entry name" value="Put_Complex_I_su8"/>
</dbReference>
<name>A0A2P6VRF8_9CHLO</name>
<dbReference type="PANTHER" id="PTHR36401:SF1">
    <property type="entry name" value="NADH DEHYDROGENASE [UBIQUINONE] 1 BETA SUBCOMPLEX SUBUNIT 8, MITOCHONDRIAL"/>
    <property type="match status" value="1"/>
</dbReference>
<dbReference type="OrthoDB" id="568003at2759"/>
<organism evidence="1 2">
    <name type="scientific">Micractinium conductrix</name>
    <dbReference type="NCBI Taxonomy" id="554055"/>
    <lineage>
        <taxon>Eukaryota</taxon>
        <taxon>Viridiplantae</taxon>
        <taxon>Chlorophyta</taxon>
        <taxon>core chlorophytes</taxon>
        <taxon>Trebouxiophyceae</taxon>
        <taxon>Chlorellales</taxon>
        <taxon>Chlorellaceae</taxon>
        <taxon>Chlorella clade</taxon>
        <taxon>Micractinium</taxon>
    </lineage>
</organism>
<gene>
    <name evidence="1" type="primary">g126</name>
    <name evidence="1" type="ORF">C2E20_0126</name>
</gene>
<dbReference type="Proteomes" id="UP000239649">
    <property type="component" value="Unassembled WGS sequence"/>
</dbReference>
<protein>
    <submittedName>
        <fullName evidence="1">NADH dehydrogenase [ubiquinone] 1 beta subcomplex subunit mitochondrial-like</fullName>
    </submittedName>
</protein>
<sequence length="116" mass="12369">MARGLAALARRAAQARQVMVVRGGGGGPLGKPLAPTQKLMEEDELIWDDGTANPEPALDQFTLVSKYGALGWLLGGMSIFGVVGTWAKLSEPEKRVPWAAKEVVVPPEVADYNVRA</sequence>
<evidence type="ECO:0000313" key="1">
    <source>
        <dbReference type="EMBL" id="PSC76679.1"/>
    </source>
</evidence>
<reference evidence="1 2" key="1">
    <citation type="journal article" date="2018" name="Plant J.">
        <title>Genome sequences of Chlorella sorokiniana UTEX 1602 and Micractinium conductrix SAG 241.80: implications to maltose excretion by a green alga.</title>
        <authorList>
            <person name="Arriola M.B."/>
            <person name="Velmurugan N."/>
            <person name="Zhang Y."/>
            <person name="Plunkett M.H."/>
            <person name="Hondzo H."/>
            <person name="Barney B.M."/>
        </authorList>
    </citation>
    <scope>NUCLEOTIDE SEQUENCE [LARGE SCALE GENOMIC DNA]</scope>
    <source>
        <strain evidence="1 2">SAG 241.80</strain>
    </source>
</reference>
<keyword evidence="2" id="KW-1185">Reference proteome</keyword>
<proteinExistence type="predicted"/>
<comment type="caution">
    <text evidence="1">The sequence shown here is derived from an EMBL/GenBank/DDBJ whole genome shotgun (WGS) entry which is preliminary data.</text>
</comment>
<dbReference type="EMBL" id="LHPF02000001">
    <property type="protein sequence ID" value="PSC76679.1"/>
    <property type="molecule type" value="Genomic_DNA"/>
</dbReference>
<dbReference type="STRING" id="554055.A0A2P6VRF8"/>